<dbReference type="EMBL" id="BPQO01000051">
    <property type="protein sequence ID" value="GJD92612.1"/>
    <property type="molecule type" value="Genomic_DNA"/>
</dbReference>
<keyword evidence="3" id="KW-1185">Reference proteome</keyword>
<evidence type="ECO:0000256" key="1">
    <source>
        <dbReference type="ARBA" id="ARBA00007031"/>
    </source>
</evidence>
<dbReference type="RefSeq" id="WP_066919129.1">
    <property type="nucleotide sequence ID" value="NZ_BPQO01000051.1"/>
</dbReference>
<sequence length="134" mass="14993">MHTQPETLRFTAQIVAAYVKRNSVPAQQLAEVLASVHRSLRDLTGVQEPNPRKPTPSEIKASVRADAIISFEDGKPYKALRRHLTTRGLTPETYRAKWGLPVDYPLVSSHYSATRSGISRAISINRRERSEAAE</sequence>
<dbReference type="GO" id="GO:0003677">
    <property type="term" value="F:DNA binding"/>
    <property type="evidence" value="ECO:0007669"/>
    <property type="project" value="InterPro"/>
</dbReference>
<accession>A0AAV4ZX46</accession>
<comment type="caution">
    <text evidence="2">The sequence shown here is derived from an EMBL/GenBank/DDBJ whole genome shotgun (WGS) entry which is preliminary data.</text>
</comment>
<dbReference type="InterPro" id="IPR008807">
    <property type="entry name" value="ROS_MUCR"/>
</dbReference>
<name>A0AAV4ZX46_9HYPH</name>
<dbReference type="GO" id="GO:0006355">
    <property type="term" value="P:regulation of DNA-templated transcription"/>
    <property type="evidence" value="ECO:0007669"/>
    <property type="project" value="InterPro"/>
</dbReference>
<reference evidence="2" key="2">
    <citation type="submission" date="2021-08" db="EMBL/GenBank/DDBJ databases">
        <authorList>
            <person name="Tani A."/>
            <person name="Ola A."/>
            <person name="Ogura Y."/>
            <person name="Katsura K."/>
            <person name="Hayashi T."/>
        </authorList>
    </citation>
    <scope>NUCLEOTIDE SEQUENCE</scope>
    <source>
        <strain evidence="2">DSM 16372</strain>
    </source>
</reference>
<evidence type="ECO:0000313" key="2">
    <source>
        <dbReference type="EMBL" id="GJD92612.1"/>
    </source>
</evidence>
<dbReference type="Pfam" id="PF05443">
    <property type="entry name" value="ROS_MUCR"/>
    <property type="match status" value="1"/>
</dbReference>
<reference evidence="2" key="1">
    <citation type="journal article" date="2016" name="Front. Microbiol.">
        <title>Genome Sequence of the Piezophilic, Mesophilic Sulfate-Reducing Bacterium Desulfovibrio indicus J2T.</title>
        <authorList>
            <person name="Cao J."/>
            <person name="Maignien L."/>
            <person name="Shao Z."/>
            <person name="Alain K."/>
            <person name="Jebbar M."/>
        </authorList>
    </citation>
    <scope>NUCLEOTIDE SEQUENCE</scope>
    <source>
        <strain evidence="2">DSM 16372</strain>
    </source>
</reference>
<dbReference type="GO" id="GO:0008270">
    <property type="term" value="F:zinc ion binding"/>
    <property type="evidence" value="ECO:0007669"/>
    <property type="project" value="InterPro"/>
</dbReference>
<protein>
    <submittedName>
        <fullName evidence="2">Transcriptional regulatory protein ros</fullName>
    </submittedName>
</protein>
<organism evidence="2 3">
    <name type="scientific">Methylobacterium hispanicum</name>
    <dbReference type="NCBI Taxonomy" id="270350"/>
    <lineage>
        <taxon>Bacteria</taxon>
        <taxon>Pseudomonadati</taxon>
        <taxon>Pseudomonadota</taxon>
        <taxon>Alphaproteobacteria</taxon>
        <taxon>Hyphomicrobiales</taxon>
        <taxon>Methylobacteriaceae</taxon>
        <taxon>Methylobacterium</taxon>
    </lineage>
</organism>
<proteinExistence type="inferred from homology"/>
<gene>
    <name evidence="2" type="primary">ros_6</name>
    <name evidence="2" type="ORF">BHAOGJBA_6168</name>
</gene>
<comment type="similarity">
    <text evidence="1">Belongs to the ros/MucR family.</text>
</comment>
<dbReference type="Proteomes" id="UP001055247">
    <property type="component" value="Unassembled WGS sequence"/>
</dbReference>
<dbReference type="InterPro" id="IPR041920">
    <property type="entry name" value="ROS/MUCR_sf"/>
</dbReference>
<dbReference type="AlphaFoldDB" id="A0AAV4ZX46"/>
<evidence type="ECO:0000313" key="3">
    <source>
        <dbReference type="Proteomes" id="UP001055247"/>
    </source>
</evidence>
<dbReference type="Gene3D" id="1.10.10.1550">
    <property type="entry name" value="ROS/MUCR transcriptional regulator protein"/>
    <property type="match status" value="1"/>
</dbReference>